<dbReference type="STRING" id="321146.A0A139H9J2"/>
<accession>A0A139H9J2</accession>
<evidence type="ECO:0000313" key="3">
    <source>
        <dbReference type="Proteomes" id="UP000070133"/>
    </source>
</evidence>
<name>A0A139H9J2_9PEZI</name>
<dbReference type="OrthoDB" id="62952at2759"/>
<evidence type="ECO:0000313" key="2">
    <source>
        <dbReference type="EMBL" id="KXS99101.1"/>
    </source>
</evidence>
<organism evidence="2 3">
    <name type="scientific">Pseudocercospora eumusae</name>
    <dbReference type="NCBI Taxonomy" id="321146"/>
    <lineage>
        <taxon>Eukaryota</taxon>
        <taxon>Fungi</taxon>
        <taxon>Dikarya</taxon>
        <taxon>Ascomycota</taxon>
        <taxon>Pezizomycotina</taxon>
        <taxon>Dothideomycetes</taxon>
        <taxon>Dothideomycetidae</taxon>
        <taxon>Mycosphaerellales</taxon>
        <taxon>Mycosphaerellaceae</taxon>
        <taxon>Pseudocercospora</taxon>
    </lineage>
</organism>
<dbReference type="EMBL" id="LFZN01000099">
    <property type="protein sequence ID" value="KXS99101.1"/>
    <property type="molecule type" value="Genomic_DNA"/>
</dbReference>
<feature type="region of interest" description="Disordered" evidence="1">
    <location>
        <begin position="1"/>
        <end position="28"/>
    </location>
</feature>
<reference evidence="2 3" key="1">
    <citation type="submission" date="2015-07" db="EMBL/GenBank/DDBJ databases">
        <title>Comparative genomics of the Sigatoka disease complex on banana suggests a link between parallel evolutionary changes in Pseudocercospora fijiensis and Pseudocercospora eumusae and increased virulence on the banana host.</title>
        <authorList>
            <person name="Chang T.-C."/>
            <person name="Salvucci A."/>
            <person name="Crous P.W."/>
            <person name="Stergiopoulos I."/>
        </authorList>
    </citation>
    <scope>NUCLEOTIDE SEQUENCE [LARGE SCALE GENOMIC DNA]</scope>
    <source>
        <strain evidence="2 3">CBS 114824</strain>
    </source>
</reference>
<evidence type="ECO:0000256" key="1">
    <source>
        <dbReference type="SAM" id="MobiDB-lite"/>
    </source>
</evidence>
<gene>
    <name evidence="2" type="ORF">AC578_3499</name>
</gene>
<proteinExistence type="predicted"/>
<dbReference type="AlphaFoldDB" id="A0A139H9J2"/>
<sequence length="303" mass="34142">MPKENLKIRENVRSKKKQEKKKQANIPKMRSEDKIFTERWMSLKTKRIKDAEDSERGLRKEDKKTFDWNGLTPEIQERVIRHLVLEDERFLVWPEKRVGREQPDLSVVCKGVRGRVLEVFYGEKSFGISVVTGGLVGKGDCSLTGLAAVSKWAATLDQKWFGMIRKWCFEYEDPRGGGARIRKVASVDDDGEEDESFVVSVQFPEQGMGQNVSFCGPTVEVHRAACCVLPGSEDFGQCVVQHTPMRLNGLIIGAMGEGQRLQADALVGLVKALRNPDMIELVAEARCEPAMVKMQKRRGAISM</sequence>
<keyword evidence="3" id="KW-1185">Reference proteome</keyword>
<comment type="caution">
    <text evidence="2">The sequence shown here is derived from an EMBL/GenBank/DDBJ whole genome shotgun (WGS) entry which is preliminary data.</text>
</comment>
<dbReference type="Proteomes" id="UP000070133">
    <property type="component" value="Unassembled WGS sequence"/>
</dbReference>
<feature type="compositionally biased region" description="Basic and acidic residues" evidence="1">
    <location>
        <begin position="1"/>
        <end position="13"/>
    </location>
</feature>
<protein>
    <submittedName>
        <fullName evidence="2">Uncharacterized protein</fullName>
    </submittedName>
</protein>